<dbReference type="InterPro" id="IPR029063">
    <property type="entry name" value="SAM-dependent_MTases_sf"/>
</dbReference>
<dbReference type="SUPFAM" id="SSF53335">
    <property type="entry name" value="S-adenosyl-L-methionine-dependent methyltransferases"/>
    <property type="match status" value="1"/>
</dbReference>
<evidence type="ECO:0008006" key="2">
    <source>
        <dbReference type="Google" id="ProtNLM"/>
    </source>
</evidence>
<dbReference type="Gene3D" id="3.40.50.150">
    <property type="entry name" value="Vaccinia Virus protein VP39"/>
    <property type="match status" value="1"/>
</dbReference>
<dbReference type="AlphaFoldDB" id="A0A0F9B9B5"/>
<organism evidence="1">
    <name type="scientific">marine sediment metagenome</name>
    <dbReference type="NCBI Taxonomy" id="412755"/>
    <lineage>
        <taxon>unclassified sequences</taxon>
        <taxon>metagenomes</taxon>
        <taxon>ecological metagenomes</taxon>
    </lineage>
</organism>
<reference evidence="1" key="1">
    <citation type="journal article" date="2015" name="Nature">
        <title>Complex archaea that bridge the gap between prokaryotes and eukaryotes.</title>
        <authorList>
            <person name="Spang A."/>
            <person name="Saw J.H."/>
            <person name="Jorgensen S.L."/>
            <person name="Zaremba-Niedzwiedzka K."/>
            <person name="Martijn J."/>
            <person name="Lind A.E."/>
            <person name="van Eijk R."/>
            <person name="Schleper C."/>
            <person name="Guy L."/>
            <person name="Ettema T.J."/>
        </authorList>
    </citation>
    <scope>NUCLEOTIDE SEQUENCE</scope>
</reference>
<name>A0A0F9B9B5_9ZZZZ</name>
<protein>
    <recommendedName>
        <fullName evidence="2">Methyltransferase type 11 domain-containing protein</fullName>
    </recommendedName>
</protein>
<proteinExistence type="predicted"/>
<evidence type="ECO:0000313" key="1">
    <source>
        <dbReference type="EMBL" id="KKL18210.1"/>
    </source>
</evidence>
<gene>
    <name evidence="1" type="ORF">LCGC14_2477810</name>
</gene>
<sequence>MTLSTADQPLKNSTVKPEESGYKSNVLQIFLEGLHQRDGSHLLDLGLISGDNINFFLRWVNKLSVCDMFYYLNRERRRRRPTGRLEQHFDFPPLVFDGILLWNLFDYVDNQTAVKLVQRCHKSIKPGGRVMVIAQGDPIVFPVLSTFAIGENFRLYPRPQPHMNLPLQRRQNREILTLLTPFNFAKSFLYRNGVREYLFQRDEDSPISGESKDRVR</sequence>
<dbReference type="EMBL" id="LAZR01038955">
    <property type="protein sequence ID" value="KKL18210.1"/>
    <property type="molecule type" value="Genomic_DNA"/>
</dbReference>
<comment type="caution">
    <text evidence="1">The sequence shown here is derived from an EMBL/GenBank/DDBJ whole genome shotgun (WGS) entry which is preliminary data.</text>
</comment>
<accession>A0A0F9B9B5</accession>